<dbReference type="AlphaFoldDB" id="A0A3N0YD29"/>
<feature type="region of interest" description="Disordered" evidence="1">
    <location>
        <begin position="216"/>
        <end position="249"/>
    </location>
</feature>
<keyword evidence="3" id="KW-1185">Reference proteome</keyword>
<evidence type="ECO:0000313" key="3">
    <source>
        <dbReference type="Proteomes" id="UP000281406"/>
    </source>
</evidence>
<accession>A0A3N0YD29</accession>
<reference evidence="2 3" key="1">
    <citation type="submission" date="2018-10" db="EMBL/GenBank/DDBJ databases">
        <title>Genome assembly for a Yunnan-Guizhou Plateau 3E fish, Anabarilius grahami (Regan), and its evolutionary and genetic applications.</title>
        <authorList>
            <person name="Jiang W."/>
        </authorList>
    </citation>
    <scope>NUCLEOTIDE SEQUENCE [LARGE SCALE GENOMIC DNA]</scope>
    <source>
        <strain evidence="2">AG-KIZ</strain>
        <tissue evidence="2">Muscle</tissue>
    </source>
</reference>
<dbReference type="OrthoDB" id="8951038at2759"/>
<protein>
    <submittedName>
        <fullName evidence="2">Uncharacterized protein</fullName>
    </submittedName>
</protein>
<gene>
    <name evidence="2" type="ORF">DPX16_10288</name>
</gene>
<proteinExistence type="predicted"/>
<dbReference type="Proteomes" id="UP000281406">
    <property type="component" value="Unassembled WGS sequence"/>
</dbReference>
<feature type="region of interest" description="Disordered" evidence="1">
    <location>
        <begin position="1"/>
        <end position="91"/>
    </location>
</feature>
<evidence type="ECO:0000313" key="2">
    <source>
        <dbReference type="EMBL" id="ROL44004.1"/>
    </source>
</evidence>
<comment type="caution">
    <text evidence="2">The sequence shown here is derived from an EMBL/GenBank/DDBJ whole genome shotgun (WGS) entry which is preliminary data.</text>
</comment>
<dbReference type="EMBL" id="RJVU01047119">
    <property type="protein sequence ID" value="ROL44004.1"/>
    <property type="molecule type" value="Genomic_DNA"/>
</dbReference>
<sequence>MENREKRSSSPEPSCVSMKSDASMDPPVHFHDKTMTSDPSIFRRRKSLRSSSPEPSCVSMKSDASMDPPVHFRDEKVTSDPRMNYEDNTSQNGQSLVEYVEVYMQLYHEEDHLPSIEFVVYALWVCGSSLTVGVLENNDTTISDSPRQSTPPAAISLPASVKTLRPRPECPDMTEGPPAAIPVMPAMPAIEFEPEPAPAADHKLEPLPCPDLVPATESTPEPEQVTAPVPRLGPFIRSSEESGSVKQFSDEPGEECWLINLSTELIPLHPTTLSILDEAIPLNFLPPIVSIISTDSNIFPGFTCPTGVS</sequence>
<name>A0A3N0YD29_ANAGA</name>
<evidence type="ECO:0000256" key="1">
    <source>
        <dbReference type="SAM" id="MobiDB-lite"/>
    </source>
</evidence>
<organism evidence="2 3">
    <name type="scientific">Anabarilius grahami</name>
    <name type="common">Kanglang fish</name>
    <name type="synonym">Barilius grahami</name>
    <dbReference type="NCBI Taxonomy" id="495550"/>
    <lineage>
        <taxon>Eukaryota</taxon>
        <taxon>Metazoa</taxon>
        <taxon>Chordata</taxon>
        <taxon>Craniata</taxon>
        <taxon>Vertebrata</taxon>
        <taxon>Euteleostomi</taxon>
        <taxon>Actinopterygii</taxon>
        <taxon>Neopterygii</taxon>
        <taxon>Teleostei</taxon>
        <taxon>Ostariophysi</taxon>
        <taxon>Cypriniformes</taxon>
        <taxon>Xenocyprididae</taxon>
        <taxon>Xenocypridinae</taxon>
        <taxon>Xenocypridinae incertae sedis</taxon>
        <taxon>Anabarilius</taxon>
    </lineage>
</organism>
<feature type="compositionally biased region" description="Basic and acidic residues" evidence="1">
    <location>
        <begin position="70"/>
        <end position="85"/>
    </location>
</feature>